<dbReference type="GO" id="GO:0016740">
    <property type="term" value="F:transferase activity"/>
    <property type="evidence" value="ECO:0007669"/>
    <property type="project" value="UniProtKB-KW"/>
</dbReference>
<evidence type="ECO:0000313" key="2">
    <source>
        <dbReference type="EMBL" id="MDT0277075.1"/>
    </source>
</evidence>
<keyword evidence="2" id="KW-0808">Transferase</keyword>
<protein>
    <submittedName>
        <fullName evidence="2">Aminoglycoside phosphotransferase family protein</fullName>
        <ecNumber evidence="2">2.7.1.-</ecNumber>
    </submittedName>
</protein>
<proteinExistence type="predicted"/>
<accession>A0ABU2KA52</accession>
<dbReference type="SUPFAM" id="SSF56112">
    <property type="entry name" value="Protein kinase-like (PK-like)"/>
    <property type="match status" value="1"/>
</dbReference>
<gene>
    <name evidence="2" type="ORF">RM425_14290</name>
</gene>
<dbReference type="PROSITE" id="PS50011">
    <property type="entry name" value="PROTEIN_KINASE_DOM"/>
    <property type="match status" value="1"/>
</dbReference>
<dbReference type="EMBL" id="JAVREI010000010">
    <property type="protein sequence ID" value="MDT0277075.1"/>
    <property type="molecule type" value="Genomic_DNA"/>
</dbReference>
<evidence type="ECO:0000313" key="3">
    <source>
        <dbReference type="Proteomes" id="UP001183222"/>
    </source>
</evidence>
<dbReference type="InterPro" id="IPR011009">
    <property type="entry name" value="Kinase-like_dom_sf"/>
</dbReference>
<feature type="domain" description="Protein kinase" evidence="1">
    <location>
        <begin position="1"/>
        <end position="234"/>
    </location>
</feature>
<dbReference type="Proteomes" id="UP001183222">
    <property type="component" value="Unassembled WGS sequence"/>
</dbReference>
<keyword evidence="3" id="KW-1185">Reference proteome</keyword>
<dbReference type="Gene3D" id="3.90.1200.10">
    <property type="match status" value="1"/>
</dbReference>
<name>A0ABU2KA52_9ACTN</name>
<comment type="caution">
    <text evidence="2">The sequence shown here is derived from an EMBL/GenBank/DDBJ whole genome shotgun (WGS) entry which is preliminary data.</text>
</comment>
<sequence>MRSPRTFAREVRALREFTPPLGGDASQLVDLDEAAQSLVLTFLPGTLASSSRWSGQPAIHERAGRLVRRLHESVTPRPLPDYAQQLLAGFDAWAVRAAALVDDEDLSRARAIAATVTDLGPVEGVAAHRDNSARNWVVDEEGHVRLIDFGACDVEPWWVDLQRLRGREWSGRPDLQEAFLAGYGRSLDDRTRHLLRAYCARAAVSTIAWATEHDDQPFAAEGRAQLQALLSESQ</sequence>
<dbReference type="EC" id="2.7.1.-" evidence="2"/>
<evidence type="ECO:0000259" key="1">
    <source>
        <dbReference type="PROSITE" id="PS50011"/>
    </source>
</evidence>
<reference evidence="3" key="1">
    <citation type="submission" date="2023-07" db="EMBL/GenBank/DDBJ databases">
        <title>30 novel species of actinomycetes from the DSMZ collection.</title>
        <authorList>
            <person name="Nouioui I."/>
        </authorList>
    </citation>
    <scope>NUCLEOTIDE SEQUENCE [LARGE SCALE GENOMIC DNA]</scope>
    <source>
        <strain evidence="3">DSM 46792</strain>
    </source>
</reference>
<dbReference type="InterPro" id="IPR000719">
    <property type="entry name" value="Prot_kinase_dom"/>
</dbReference>
<organism evidence="2 3">
    <name type="scientific">Blastococcus goldschmidtiae</name>
    <dbReference type="NCBI Taxonomy" id="3075546"/>
    <lineage>
        <taxon>Bacteria</taxon>
        <taxon>Bacillati</taxon>
        <taxon>Actinomycetota</taxon>
        <taxon>Actinomycetes</taxon>
        <taxon>Geodermatophilales</taxon>
        <taxon>Geodermatophilaceae</taxon>
        <taxon>Blastococcus</taxon>
    </lineage>
</organism>